<keyword evidence="2" id="KW-1185">Reference proteome</keyword>
<organism evidence="2 3">
    <name type="scientific">Trichuris muris</name>
    <name type="common">Mouse whipworm</name>
    <dbReference type="NCBI Taxonomy" id="70415"/>
    <lineage>
        <taxon>Eukaryota</taxon>
        <taxon>Metazoa</taxon>
        <taxon>Ecdysozoa</taxon>
        <taxon>Nematoda</taxon>
        <taxon>Enoplea</taxon>
        <taxon>Dorylaimia</taxon>
        <taxon>Trichinellida</taxon>
        <taxon>Trichuridae</taxon>
        <taxon>Trichuris</taxon>
    </lineage>
</organism>
<evidence type="ECO:0000256" key="1">
    <source>
        <dbReference type="SAM" id="MobiDB-lite"/>
    </source>
</evidence>
<protein>
    <submittedName>
        <fullName evidence="3">Uncharacterized protein</fullName>
    </submittedName>
</protein>
<sequence length="102" mass="11188">MVRTLGRRSLVGSRTLKAGVKIPKLLFAGTLAGKKDCHARSILPAIAARRNWQPAAIAGKLGKDKDEQMGGQSDGCRRKKFRRAPRRAKPFIGGELSSFWSK</sequence>
<dbReference type="AlphaFoldDB" id="A0A5S6Q784"/>
<dbReference type="WBParaSite" id="TMUE_1000003069.1">
    <property type="protein sequence ID" value="TMUE_1000003069.1"/>
    <property type="gene ID" value="WBGene00298600"/>
</dbReference>
<evidence type="ECO:0000313" key="3">
    <source>
        <dbReference type="WBParaSite" id="TMUE_1000003069.1"/>
    </source>
</evidence>
<dbReference type="Proteomes" id="UP000046395">
    <property type="component" value="Unassembled WGS sequence"/>
</dbReference>
<accession>A0A5S6Q784</accession>
<evidence type="ECO:0000313" key="2">
    <source>
        <dbReference type="Proteomes" id="UP000046395"/>
    </source>
</evidence>
<proteinExistence type="predicted"/>
<name>A0A5S6Q784_TRIMR</name>
<reference evidence="3" key="1">
    <citation type="submission" date="2019-12" db="UniProtKB">
        <authorList>
            <consortium name="WormBaseParasite"/>
        </authorList>
    </citation>
    <scope>IDENTIFICATION</scope>
</reference>
<feature type="region of interest" description="Disordered" evidence="1">
    <location>
        <begin position="60"/>
        <end position="84"/>
    </location>
</feature>